<dbReference type="InterPro" id="IPR003661">
    <property type="entry name" value="HisK_dim/P_dom"/>
</dbReference>
<evidence type="ECO:0000256" key="2">
    <source>
        <dbReference type="ARBA" id="ARBA00004651"/>
    </source>
</evidence>
<evidence type="ECO:0000256" key="9">
    <source>
        <dbReference type="ARBA" id="ARBA00022840"/>
    </source>
</evidence>
<sequence length="614" mass="68111">MKGIRFFRSIQVKLIIIYVLLILIAMQLIGVYFISTMKTSLTSTFTKNMNEQANLLSEFAAQTLASKPDKTADASGQQTTEEDLNMLVRSLFSINEAEIQVLDAAGKVLATSVQAHQSYIGKKNTSLAVSRALQGIRDNEEDVIDEDNVRKKIIAKPVINGDKIVGAVYLVASMKDLYQTVDRINRIFMSGMIFALGLTGVLGVLLAHTITNPIKGLTRQAAAVAEGRFNQQVPVLGDDEIGRLSEVFNDMTMRLRDALSANEEEKDKISSILANMSDGVVAADEHGIVMITNRRAEEMLREDSCQGCRLNELFGMEEEKLAGLLNGNEKAAVIHHHIHPGSEDEDELMRVTFTPIRRRDKGISGTIAVLQDVTEQERLEQSRREFVANVSHELRTPLTTIKSYTEALDDGAMEEQELGQRFVGVIRNETERMIRLVTDLLHLSRLDSNQAPLRRQQTGVHEMLEEVADRFSFQLRSKSIRAEVHVEKGIDTILLDRDQIDQVFDNLVSNAIKYTLDGGKIVISARRLDTAAIAISVKDTGIGIPKKDLNRIFERFYRVDKARSRNMGGTGLGLSIAREIVKAHGGSISLDSELNEGTTVTVLLPALIEDGEPV</sequence>
<dbReference type="PRINTS" id="PR00344">
    <property type="entry name" value="BCTRLSENSOR"/>
</dbReference>
<dbReference type="Gene3D" id="3.30.450.20">
    <property type="entry name" value="PAS domain"/>
    <property type="match status" value="2"/>
</dbReference>
<name>A0A916ZJY0_9BACL</name>
<dbReference type="FunFam" id="1.10.287.130:FF:000001">
    <property type="entry name" value="Two-component sensor histidine kinase"/>
    <property type="match status" value="1"/>
</dbReference>
<dbReference type="EC" id="2.7.13.3" evidence="3"/>
<comment type="catalytic activity">
    <reaction evidence="1">
        <text>ATP + protein L-histidine = ADP + protein N-phospho-L-histidine.</text>
        <dbReference type="EC" id="2.7.13.3"/>
    </reaction>
</comment>
<keyword evidence="12" id="KW-1133">Transmembrane helix</keyword>
<dbReference type="GO" id="GO:0004721">
    <property type="term" value="F:phosphoprotein phosphatase activity"/>
    <property type="evidence" value="ECO:0007669"/>
    <property type="project" value="TreeGrafter"/>
</dbReference>
<evidence type="ECO:0000259" key="14">
    <source>
        <dbReference type="PROSITE" id="PS50885"/>
    </source>
</evidence>
<dbReference type="GO" id="GO:0005524">
    <property type="term" value="F:ATP binding"/>
    <property type="evidence" value="ECO:0007669"/>
    <property type="project" value="UniProtKB-KW"/>
</dbReference>
<keyword evidence="10" id="KW-0902">Two-component regulatory system</keyword>
<dbReference type="InterPro" id="IPR000014">
    <property type="entry name" value="PAS"/>
</dbReference>
<reference evidence="15" key="1">
    <citation type="journal article" date="2014" name="Int. J. Syst. Evol. Microbiol.">
        <title>Complete genome sequence of Corynebacterium casei LMG S-19264T (=DSM 44701T), isolated from a smear-ripened cheese.</title>
        <authorList>
            <consortium name="US DOE Joint Genome Institute (JGI-PGF)"/>
            <person name="Walter F."/>
            <person name="Albersmeier A."/>
            <person name="Kalinowski J."/>
            <person name="Ruckert C."/>
        </authorList>
    </citation>
    <scope>NUCLEOTIDE SEQUENCE</scope>
    <source>
        <strain evidence="15">CGMCC 1.15178</strain>
    </source>
</reference>
<keyword evidence="4" id="KW-1003">Cell membrane</keyword>
<keyword evidence="8 15" id="KW-0418">Kinase</keyword>
<dbReference type="PROSITE" id="PS50109">
    <property type="entry name" value="HIS_KIN"/>
    <property type="match status" value="1"/>
</dbReference>
<dbReference type="InterPro" id="IPR036097">
    <property type="entry name" value="HisK_dim/P_sf"/>
</dbReference>
<evidence type="ECO:0000313" key="16">
    <source>
        <dbReference type="Proteomes" id="UP000612456"/>
    </source>
</evidence>
<dbReference type="SMART" id="SM00388">
    <property type="entry name" value="HisKA"/>
    <property type="match status" value="1"/>
</dbReference>
<dbReference type="SUPFAM" id="SSF158472">
    <property type="entry name" value="HAMP domain-like"/>
    <property type="match status" value="1"/>
</dbReference>
<evidence type="ECO:0000256" key="10">
    <source>
        <dbReference type="ARBA" id="ARBA00023012"/>
    </source>
</evidence>
<dbReference type="EMBL" id="BMHP01000014">
    <property type="protein sequence ID" value="GGE00349.1"/>
    <property type="molecule type" value="Genomic_DNA"/>
</dbReference>
<dbReference type="InterPro" id="IPR003660">
    <property type="entry name" value="HAMP_dom"/>
</dbReference>
<dbReference type="Pfam" id="PF00672">
    <property type="entry name" value="HAMP"/>
    <property type="match status" value="1"/>
</dbReference>
<dbReference type="CDD" id="cd00130">
    <property type="entry name" value="PAS"/>
    <property type="match status" value="1"/>
</dbReference>
<dbReference type="FunFam" id="3.30.565.10:FF:000006">
    <property type="entry name" value="Sensor histidine kinase WalK"/>
    <property type="match status" value="1"/>
</dbReference>
<dbReference type="PANTHER" id="PTHR45453">
    <property type="entry name" value="PHOSPHATE REGULON SENSOR PROTEIN PHOR"/>
    <property type="match status" value="1"/>
</dbReference>
<comment type="subcellular location">
    <subcellularLocation>
        <location evidence="2">Cell membrane</location>
        <topology evidence="2">Multi-pass membrane protein</topology>
    </subcellularLocation>
</comment>
<dbReference type="InterPro" id="IPR057640">
    <property type="entry name" value="Cache_WalK"/>
</dbReference>
<evidence type="ECO:0000256" key="4">
    <source>
        <dbReference type="ARBA" id="ARBA00022475"/>
    </source>
</evidence>
<dbReference type="InterPro" id="IPR003594">
    <property type="entry name" value="HATPase_dom"/>
</dbReference>
<dbReference type="Gene3D" id="3.30.565.10">
    <property type="entry name" value="Histidine kinase-like ATPase, C-terminal domain"/>
    <property type="match status" value="1"/>
</dbReference>
<evidence type="ECO:0000256" key="6">
    <source>
        <dbReference type="ARBA" id="ARBA00022679"/>
    </source>
</evidence>
<dbReference type="PANTHER" id="PTHR45453:SF1">
    <property type="entry name" value="PHOSPHATE REGULON SENSOR PROTEIN PHOR"/>
    <property type="match status" value="1"/>
</dbReference>
<evidence type="ECO:0000256" key="1">
    <source>
        <dbReference type="ARBA" id="ARBA00000085"/>
    </source>
</evidence>
<dbReference type="Pfam" id="PF00512">
    <property type="entry name" value="HisKA"/>
    <property type="match status" value="1"/>
</dbReference>
<evidence type="ECO:0000256" key="12">
    <source>
        <dbReference type="SAM" id="Phobius"/>
    </source>
</evidence>
<feature type="transmembrane region" description="Helical" evidence="12">
    <location>
        <begin position="187"/>
        <end position="210"/>
    </location>
</feature>
<dbReference type="InterPro" id="IPR049814">
    <property type="entry name" value="Resp_reg_WalK"/>
</dbReference>
<keyword evidence="9" id="KW-0067">ATP-binding</keyword>
<gene>
    <name evidence="15" type="ORF">GCM10010911_69100</name>
</gene>
<keyword evidence="16" id="KW-1185">Reference proteome</keyword>
<dbReference type="CDD" id="cd00075">
    <property type="entry name" value="HATPase"/>
    <property type="match status" value="1"/>
</dbReference>
<dbReference type="Gene3D" id="1.10.287.130">
    <property type="match status" value="1"/>
</dbReference>
<proteinExistence type="predicted"/>
<dbReference type="CDD" id="cd00082">
    <property type="entry name" value="HisKA"/>
    <property type="match status" value="1"/>
</dbReference>
<dbReference type="RefSeq" id="WP_189000278.1">
    <property type="nucleotide sequence ID" value="NZ_BMHP01000014.1"/>
</dbReference>
<evidence type="ECO:0000313" key="15">
    <source>
        <dbReference type="EMBL" id="GGE00349.1"/>
    </source>
</evidence>
<dbReference type="Pfam" id="PF23846">
    <property type="entry name" value="Cache_WalK"/>
    <property type="match status" value="1"/>
</dbReference>
<dbReference type="AlphaFoldDB" id="A0A916ZJY0"/>
<dbReference type="GO" id="GO:0005886">
    <property type="term" value="C:plasma membrane"/>
    <property type="evidence" value="ECO:0007669"/>
    <property type="project" value="UniProtKB-SubCell"/>
</dbReference>
<evidence type="ECO:0000256" key="11">
    <source>
        <dbReference type="ARBA" id="ARBA00023136"/>
    </source>
</evidence>
<evidence type="ECO:0000256" key="3">
    <source>
        <dbReference type="ARBA" id="ARBA00012438"/>
    </source>
</evidence>
<evidence type="ECO:0000256" key="7">
    <source>
        <dbReference type="ARBA" id="ARBA00022741"/>
    </source>
</evidence>
<keyword evidence="12" id="KW-0812">Transmembrane</keyword>
<keyword evidence="11 12" id="KW-0472">Membrane</keyword>
<dbReference type="GO" id="GO:0000155">
    <property type="term" value="F:phosphorelay sensor kinase activity"/>
    <property type="evidence" value="ECO:0007669"/>
    <property type="project" value="InterPro"/>
</dbReference>
<dbReference type="PROSITE" id="PS50885">
    <property type="entry name" value="HAMP"/>
    <property type="match status" value="1"/>
</dbReference>
<dbReference type="Proteomes" id="UP000612456">
    <property type="component" value="Unassembled WGS sequence"/>
</dbReference>
<dbReference type="InterPro" id="IPR005467">
    <property type="entry name" value="His_kinase_dom"/>
</dbReference>
<dbReference type="Pfam" id="PF08448">
    <property type="entry name" value="PAS_4"/>
    <property type="match status" value="1"/>
</dbReference>
<dbReference type="InterPro" id="IPR050351">
    <property type="entry name" value="BphY/WalK/GraS-like"/>
</dbReference>
<dbReference type="SUPFAM" id="SSF47384">
    <property type="entry name" value="Homodimeric domain of signal transducing histidine kinase"/>
    <property type="match status" value="1"/>
</dbReference>
<keyword evidence="7" id="KW-0547">Nucleotide-binding</keyword>
<dbReference type="SUPFAM" id="SSF55874">
    <property type="entry name" value="ATPase domain of HSP90 chaperone/DNA topoisomerase II/histidine kinase"/>
    <property type="match status" value="1"/>
</dbReference>
<dbReference type="SUPFAM" id="SSF55785">
    <property type="entry name" value="PYP-like sensor domain (PAS domain)"/>
    <property type="match status" value="1"/>
</dbReference>
<reference evidence="15" key="2">
    <citation type="submission" date="2020-09" db="EMBL/GenBank/DDBJ databases">
        <authorList>
            <person name="Sun Q."/>
            <person name="Zhou Y."/>
        </authorList>
    </citation>
    <scope>NUCLEOTIDE SEQUENCE</scope>
    <source>
        <strain evidence="15">CGMCC 1.15178</strain>
    </source>
</reference>
<protein>
    <recommendedName>
        <fullName evidence="3">histidine kinase</fullName>
        <ecNumber evidence="3">2.7.13.3</ecNumber>
    </recommendedName>
</protein>
<evidence type="ECO:0000259" key="13">
    <source>
        <dbReference type="PROSITE" id="PS50109"/>
    </source>
</evidence>
<accession>A0A916ZJY0</accession>
<feature type="domain" description="HAMP" evidence="14">
    <location>
        <begin position="208"/>
        <end position="260"/>
    </location>
</feature>
<evidence type="ECO:0000256" key="8">
    <source>
        <dbReference type="ARBA" id="ARBA00022777"/>
    </source>
</evidence>
<dbReference type="NCBIfam" id="NF033092">
    <property type="entry name" value="HK_WalK"/>
    <property type="match status" value="1"/>
</dbReference>
<dbReference type="InterPro" id="IPR035965">
    <property type="entry name" value="PAS-like_dom_sf"/>
</dbReference>
<keyword evidence="6" id="KW-0808">Transferase</keyword>
<organism evidence="15 16">
    <name type="scientific">Paenibacillus nasutitermitis</name>
    <dbReference type="NCBI Taxonomy" id="1652958"/>
    <lineage>
        <taxon>Bacteria</taxon>
        <taxon>Bacillati</taxon>
        <taxon>Bacillota</taxon>
        <taxon>Bacilli</taxon>
        <taxon>Bacillales</taxon>
        <taxon>Paenibacillaceae</taxon>
        <taxon>Paenibacillus</taxon>
    </lineage>
</organism>
<evidence type="ECO:0000256" key="5">
    <source>
        <dbReference type="ARBA" id="ARBA00022553"/>
    </source>
</evidence>
<dbReference type="SMART" id="SM00387">
    <property type="entry name" value="HATPase_c"/>
    <property type="match status" value="1"/>
</dbReference>
<dbReference type="Pfam" id="PF02518">
    <property type="entry name" value="HATPase_c"/>
    <property type="match status" value="1"/>
</dbReference>
<dbReference type="SMART" id="SM00304">
    <property type="entry name" value="HAMP"/>
    <property type="match status" value="1"/>
</dbReference>
<dbReference type="InterPro" id="IPR013656">
    <property type="entry name" value="PAS_4"/>
</dbReference>
<dbReference type="InterPro" id="IPR036890">
    <property type="entry name" value="HATPase_C_sf"/>
</dbReference>
<keyword evidence="5" id="KW-0597">Phosphoprotein</keyword>
<dbReference type="GO" id="GO:0016036">
    <property type="term" value="P:cellular response to phosphate starvation"/>
    <property type="evidence" value="ECO:0007669"/>
    <property type="project" value="TreeGrafter"/>
</dbReference>
<comment type="caution">
    <text evidence="15">The sequence shown here is derived from an EMBL/GenBank/DDBJ whole genome shotgun (WGS) entry which is preliminary data.</text>
</comment>
<dbReference type="Gene3D" id="1.10.8.500">
    <property type="entry name" value="HAMP domain in histidine kinase"/>
    <property type="match status" value="1"/>
</dbReference>
<dbReference type="InterPro" id="IPR004358">
    <property type="entry name" value="Sig_transdc_His_kin-like_C"/>
</dbReference>
<dbReference type="CDD" id="cd06225">
    <property type="entry name" value="HAMP"/>
    <property type="match status" value="1"/>
</dbReference>
<feature type="domain" description="Histidine kinase" evidence="13">
    <location>
        <begin position="389"/>
        <end position="608"/>
    </location>
</feature>
<feature type="transmembrane region" description="Helical" evidence="12">
    <location>
        <begin position="12"/>
        <end position="34"/>
    </location>
</feature>